<evidence type="ECO:0000256" key="2">
    <source>
        <dbReference type="ARBA" id="ARBA00010388"/>
    </source>
</evidence>
<dbReference type="PANTHER" id="PTHR34583:SF2">
    <property type="entry name" value="ANTIPORTER SUBUNIT MNHC2-RELATED"/>
    <property type="match status" value="1"/>
</dbReference>
<keyword evidence="5 8" id="KW-1133">Transmembrane helix</keyword>
<protein>
    <recommendedName>
        <fullName evidence="11">Na(+)/H(+) antiporter subunit C</fullName>
    </recommendedName>
</protein>
<feature type="transmembrane region" description="Helical" evidence="8">
    <location>
        <begin position="35"/>
        <end position="55"/>
    </location>
</feature>
<evidence type="ECO:0000256" key="5">
    <source>
        <dbReference type="ARBA" id="ARBA00022989"/>
    </source>
</evidence>
<keyword evidence="10" id="KW-1185">Reference proteome</keyword>
<evidence type="ECO:0008006" key="11">
    <source>
        <dbReference type="Google" id="ProtNLM"/>
    </source>
</evidence>
<evidence type="ECO:0000256" key="6">
    <source>
        <dbReference type="ARBA" id="ARBA00023136"/>
    </source>
</evidence>
<evidence type="ECO:0000313" key="10">
    <source>
        <dbReference type="Proteomes" id="UP001500956"/>
    </source>
</evidence>
<keyword evidence="6 8" id="KW-0472">Membrane</keyword>
<feature type="transmembrane region" description="Helical" evidence="8">
    <location>
        <begin position="75"/>
        <end position="100"/>
    </location>
</feature>
<name>A0ABP8Y949_9MICO</name>
<accession>A0ABP8Y949</accession>
<evidence type="ECO:0000256" key="1">
    <source>
        <dbReference type="ARBA" id="ARBA00004651"/>
    </source>
</evidence>
<feature type="compositionally biased region" description="Basic and acidic residues" evidence="7">
    <location>
        <begin position="148"/>
        <end position="159"/>
    </location>
</feature>
<dbReference type="Proteomes" id="UP001500956">
    <property type="component" value="Unassembled WGS sequence"/>
</dbReference>
<comment type="caution">
    <text evidence="9">The sequence shown here is derived from an EMBL/GenBank/DDBJ whole genome shotgun (WGS) entry which is preliminary data.</text>
</comment>
<evidence type="ECO:0000256" key="8">
    <source>
        <dbReference type="SAM" id="Phobius"/>
    </source>
</evidence>
<proteinExistence type="inferred from homology"/>
<evidence type="ECO:0000256" key="4">
    <source>
        <dbReference type="ARBA" id="ARBA00022692"/>
    </source>
</evidence>
<dbReference type="Pfam" id="PF00420">
    <property type="entry name" value="Oxidored_q2"/>
    <property type="match status" value="1"/>
</dbReference>
<dbReference type="NCBIfam" id="NF005929">
    <property type="entry name" value="PRK07946.1"/>
    <property type="match status" value="1"/>
</dbReference>
<dbReference type="EMBL" id="BAABID010000006">
    <property type="protein sequence ID" value="GAA4723657.1"/>
    <property type="molecule type" value="Genomic_DNA"/>
</dbReference>
<dbReference type="PANTHER" id="PTHR34583">
    <property type="entry name" value="ANTIPORTER SUBUNIT MNHC2-RELATED"/>
    <property type="match status" value="1"/>
</dbReference>
<feature type="compositionally biased region" description="Acidic residues" evidence="7">
    <location>
        <begin position="134"/>
        <end position="147"/>
    </location>
</feature>
<evidence type="ECO:0000313" key="9">
    <source>
        <dbReference type="EMBL" id="GAA4723657.1"/>
    </source>
</evidence>
<evidence type="ECO:0000256" key="7">
    <source>
        <dbReference type="SAM" id="MobiDB-lite"/>
    </source>
</evidence>
<keyword evidence="3" id="KW-1003">Cell membrane</keyword>
<dbReference type="Gene3D" id="1.10.287.3510">
    <property type="match status" value="1"/>
</dbReference>
<organism evidence="9 10">
    <name type="scientific">Isoptericola chiayiensis</name>
    <dbReference type="NCBI Taxonomy" id="579446"/>
    <lineage>
        <taxon>Bacteria</taxon>
        <taxon>Bacillati</taxon>
        <taxon>Actinomycetota</taxon>
        <taxon>Actinomycetes</taxon>
        <taxon>Micrococcales</taxon>
        <taxon>Promicromonosporaceae</taxon>
        <taxon>Isoptericola</taxon>
    </lineage>
</organism>
<keyword evidence="4 8" id="KW-0812">Transmembrane</keyword>
<comment type="subcellular location">
    <subcellularLocation>
        <location evidence="1">Cell membrane</location>
        <topology evidence="1">Multi-pass membrane protein</topology>
    </subcellularLocation>
</comment>
<dbReference type="RefSeq" id="WP_172151051.1">
    <property type="nucleotide sequence ID" value="NZ_BAABID010000006.1"/>
</dbReference>
<dbReference type="InterPro" id="IPR050601">
    <property type="entry name" value="CPA3_antiporter_subunitC"/>
</dbReference>
<comment type="similarity">
    <text evidence="2">Belongs to the CPA3 antiporters (TC 2.A.63) subunit C family.</text>
</comment>
<evidence type="ECO:0000256" key="3">
    <source>
        <dbReference type="ARBA" id="ARBA00022475"/>
    </source>
</evidence>
<feature type="region of interest" description="Disordered" evidence="7">
    <location>
        <begin position="126"/>
        <end position="174"/>
    </location>
</feature>
<gene>
    <name evidence="9" type="ORF">GCM10023216_11630</name>
</gene>
<dbReference type="InterPro" id="IPR039428">
    <property type="entry name" value="NUOK/Mnh_C1-like"/>
</dbReference>
<reference evidence="10" key="1">
    <citation type="journal article" date="2019" name="Int. J. Syst. Evol. Microbiol.">
        <title>The Global Catalogue of Microorganisms (GCM) 10K type strain sequencing project: providing services to taxonomists for standard genome sequencing and annotation.</title>
        <authorList>
            <consortium name="The Broad Institute Genomics Platform"/>
            <consortium name="The Broad Institute Genome Sequencing Center for Infectious Disease"/>
            <person name="Wu L."/>
            <person name="Ma J."/>
        </authorList>
    </citation>
    <scope>NUCLEOTIDE SEQUENCE [LARGE SCALE GENOMIC DNA]</scope>
    <source>
        <strain evidence="10">JCM 18063</strain>
    </source>
</reference>
<feature type="transmembrane region" description="Helical" evidence="8">
    <location>
        <begin position="6"/>
        <end position="28"/>
    </location>
</feature>
<sequence length="174" mass="18248">MIVLENTPSAVLVLAIGVLCGAGVYLLLERPLTRILLGFILLSNGVNLMLLVAGGKAGASPIVGSAPEDEPMSDPLAQAMTLTAIVITLGLTAFILALAYRSWQLHGHDEVADDVEDQRVARQAALNAPAYTDADADEPGTTLDEEAAEVHDDVVRDGDPDPTPGDAPRRGWDA</sequence>